<gene>
    <name evidence="2" type="ORF">B0B51_19425</name>
</gene>
<geneLocation type="plasmid" evidence="2">
    <name>unnamed</name>
</geneLocation>
<keyword evidence="2" id="KW-0614">Plasmid</keyword>
<dbReference type="Proteomes" id="UP000189628">
    <property type="component" value="Plasmid unnamed"/>
</dbReference>
<organism evidence="2 3">
    <name type="scientific">blood disease bacterium A2-HR MARDI</name>
    <dbReference type="NCBI Taxonomy" id="1944648"/>
    <lineage>
        <taxon>Bacteria</taxon>
        <taxon>Pseudomonadati</taxon>
        <taxon>Pseudomonadota</taxon>
        <taxon>Betaproteobacteria</taxon>
        <taxon>Burkholderiales</taxon>
        <taxon>Burkholderiaceae</taxon>
        <taxon>Ralstonia</taxon>
        <taxon>Ralstonia solanacearum species complex</taxon>
    </lineage>
</organism>
<feature type="region of interest" description="Disordered" evidence="1">
    <location>
        <begin position="110"/>
        <end position="129"/>
    </location>
</feature>
<accession>A0A1U9VP22</accession>
<proteinExistence type="predicted"/>
<sequence length="129" mass="14112">MEVRRSVVHVGGHAFGKAPGFEKTKFSQKKNSLDSRPIPDYHRHCRSTIRGRESGTMEASWAMAHGIRSVSIDVENQPRGEVDADQTPQVNALCGQTALSMVIPQVRDLPGRAPNRLRSEHGALTLGTA</sequence>
<evidence type="ECO:0000313" key="2">
    <source>
        <dbReference type="EMBL" id="AQW32063.1"/>
    </source>
</evidence>
<reference evidence="2 3" key="1">
    <citation type="submission" date="2017-02" db="EMBL/GenBank/DDBJ databases">
        <title>Blood Disease Bacterium A2-HR MARDI.</title>
        <authorList>
            <person name="Badrun R."/>
            <person name="Abu Bakar N."/>
            <person name="Laboh R."/>
        </authorList>
    </citation>
    <scope>NUCLEOTIDE SEQUENCE [LARGE SCALE GENOMIC DNA]</scope>
    <source>
        <strain evidence="2 3">A2-HR MARDI</strain>
        <plasmid evidence="3">Plasmid</plasmid>
    </source>
</reference>
<evidence type="ECO:0000313" key="3">
    <source>
        <dbReference type="Proteomes" id="UP000189628"/>
    </source>
</evidence>
<evidence type="ECO:0000256" key="1">
    <source>
        <dbReference type="SAM" id="MobiDB-lite"/>
    </source>
</evidence>
<dbReference type="AlphaFoldDB" id="A0A1U9VP22"/>
<protein>
    <submittedName>
        <fullName evidence="2">Uncharacterized protein</fullName>
    </submittedName>
</protein>
<dbReference type="EMBL" id="CP019912">
    <property type="protein sequence ID" value="AQW32063.1"/>
    <property type="molecule type" value="Genomic_DNA"/>
</dbReference>
<name>A0A1U9VP22_9RALS</name>